<feature type="domain" description="Histidine kinase" evidence="9">
    <location>
        <begin position="261"/>
        <end position="473"/>
    </location>
</feature>
<keyword evidence="12" id="KW-1185">Reference proteome</keyword>
<organism evidence="11 12">
    <name type="scientific">Deinococcus malanensis</name>
    <dbReference type="NCBI Taxonomy" id="1706855"/>
    <lineage>
        <taxon>Bacteria</taxon>
        <taxon>Thermotogati</taxon>
        <taxon>Deinococcota</taxon>
        <taxon>Deinococci</taxon>
        <taxon>Deinococcales</taxon>
        <taxon>Deinococcaceae</taxon>
        <taxon>Deinococcus</taxon>
    </lineage>
</organism>
<dbReference type="PROSITE" id="PS50885">
    <property type="entry name" value="HAMP"/>
    <property type="match status" value="1"/>
</dbReference>
<dbReference type="SMART" id="SM00387">
    <property type="entry name" value="HATPase_c"/>
    <property type="match status" value="1"/>
</dbReference>
<evidence type="ECO:0000256" key="4">
    <source>
        <dbReference type="ARBA" id="ARBA00022553"/>
    </source>
</evidence>
<evidence type="ECO:0000259" key="9">
    <source>
        <dbReference type="PROSITE" id="PS50109"/>
    </source>
</evidence>
<evidence type="ECO:0000256" key="6">
    <source>
        <dbReference type="ARBA" id="ARBA00022777"/>
    </source>
</evidence>
<protein>
    <recommendedName>
        <fullName evidence="3">histidine kinase</fullName>
        <ecNumber evidence="3">2.7.13.3</ecNumber>
    </recommendedName>
</protein>
<dbReference type="Proteomes" id="UP000647587">
    <property type="component" value="Unassembled WGS sequence"/>
</dbReference>
<dbReference type="SUPFAM" id="SSF55874">
    <property type="entry name" value="ATPase domain of HSP90 chaperone/DNA topoisomerase II/histidine kinase"/>
    <property type="match status" value="1"/>
</dbReference>
<dbReference type="PROSITE" id="PS50109">
    <property type="entry name" value="HIS_KIN"/>
    <property type="match status" value="1"/>
</dbReference>
<dbReference type="EMBL" id="BMPP01000042">
    <property type="protein sequence ID" value="GGK43608.1"/>
    <property type="molecule type" value="Genomic_DNA"/>
</dbReference>
<dbReference type="Gene3D" id="3.30.565.10">
    <property type="entry name" value="Histidine kinase-like ATPase, C-terminal domain"/>
    <property type="match status" value="1"/>
</dbReference>
<evidence type="ECO:0000256" key="8">
    <source>
        <dbReference type="SAM" id="MobiDB-lite"/>
    </source>
</evidence>
<evidence type="ECO:0000256" key="5">
    <source>
        <dbReference type="ARBA" id="ARBA00022679"/>
    </source>
</evidence>
<dbReference type="InterPro" id="IPR036890">
    <property type="entry name" value="HATPase_C_sf"/>
</dbReference>
<dbReference type="SUPFAM" id="SSF47384">
    <property type="entry name" value="Homodimeric domain of signal transducing histidine kinase"/>
    <property type="match status" value="1"/>
</dbReference>
<keyword evidence="6" id="KW-0418">Kinase</keyword>
<dbReference type="RefSeq" id="WP_189012256.1">
    <property type="nucleotide sequence ID" value="NZ_BMPP01000042.1"/>
</dbReference>
<accession>A0ABQ2F3I1</accession>
<dbReference type="InterPro" id="IPR003594">
    <property type="entry name" value="HATPase_dom"/>
</dbReference>
<dbReference type="EC" id="2.7.13.3" evidence="3"/>
<dbReference type="InterPro" id="IPR052162">
    <property type="entry name" value="Sensor_kinase/Photoreceptor"/>
</dbReference>
<evidence type="ECO:0000256" key="7">
    <source>
        <dbReference type="SAM" id="Coils"/>
    </source>
</evidence>
<dbReference type="PRINTS" id="PR00344">
    <property type="entry name" value="BCTRLSENSOR"/>
</dbReference>
<dbReference type="CDD" id="cd00082">
    <property type="entry name" value="HisKA"/>
    <property type="match status" value="1"/>
</dbReference>
<dbReference type="Pfam" id="PF00512">
    <property type="entry name" value="HisKA"/>
    <property type="match status" value="1"/>
</dbReference>
<dbReference type="InterPro" id="IPR003661">
    <property type="entry name" value="HisK_dim/P_dom"/>
</dbReference>
<evidence type="ECO:0000259" key="10">
    <source>
        <dbReference type="PROSITE" id="PS50885"/>
    </source>
</evidence>
<dbReference type="Pfam" id="PF02518">
    <property type="entry name" value="HATPase_c"/>
    <property type="match status" value="1"/>
</dbReference>
<evidence type="ECO:0000256" key="3">
    <source>
        <dbReference type="ARBA" id="ARBA00012438"/>
    </source>
</evidence>
<reference evidence="12" key="1">
    <citation type="journal article" date="2019" name="Int. J. Syst. Evol. Microbiol.">
        <title>The Global Catalogue of Microorganisms (GCM) 10K type strain sequencing project: providing services to taxonomists for standard genome sequencing and annotation.</title>
        <authorList>
            <consortium name="The Broad Institute Genomics Platform"/>
            <consortium name="The Broad Institute Genome Sequencing Center for Infectious Disease"/>
            <person name="Wu L."/>
            <person name="Ma J."/>
        </authorList>
    </citation>
    <scope>NUCLEOTIDE SEQUENCE [LARGE SCALE GENOMIC DNA]</scope>
    <source>
        <strain evidence="12">JCM 30331</strain>
    </source>
</reference>
<keyword evidence="5" id="KW-0808">Transferase</keyword>
<keyword evidence="7" id="KW-0175">Coiled coil</keyword>
<dbReference type="SMART" id="SM00388">
    <property type="entry name" value="HisKA"/>
    <property type="match status" value="1"/>
</dbReference>
<dbReference type="PANTHER" id="PTHR43304:SF1">
    <property type="entry name" value="PAC DOMAIN-CONTAINING PROTEIN"/>
    <property type="match status" value="1"/>
</dbReference>
<comment type="catalytic activity">
    <reaction evidence="1">
        <text>ATP + protein L-histidine = ADP + protein N-phospho-L-histidine.</text>
        <dbReference type="EC" id="2.7.13.3"/>
    </reaction>
</comment>
<evidence type="ECO:0000313" key="12">
    <source>
        <dbReference type="Proteomes" id="UP000647587"/>
    </source>
</evidence>
<dbReference type="InterPro" id="IPR005467">
    <property type="entry name" value="His_kinase_dom"/>
</dbReference>
<dbReference type="Gene3D" id="1.10.287.130">
    <property type="match status" value="1"/>
</dbReference>
<keyword evidence="4" id="KW-0597">Phosphoprotein</keyword>
<dbReference type="InterPro" id="IPR004358">
    <property type="entry name" value="Sig_transdc_His_kin-like_C"/>
</dbReference>
<dbReference type="InterPro" id="IPR036097">
    <property type="entry name" value="HisK_dim/P_sf"/>
</dbReference>
<feature type="coiled-coil region" evidence="7">
    <location>
        <begin position="117"/>
        <end position="151"/>
    </location>
</feature>
<evidence type="ECO:0000313" key="11">
    <source>
        <dbReference type="EMBL" id="GGK43608.1"/>
    </source>
</evidence>
<evidence type="ECO:0000256" key="2">
    <source>
        <dbReference type="ARBA" id="ARBA00004370"/>
    </source>
</evidence>
<comment type="subcellular location">
    <subcellularLocation>
        <location evidence="2">Membrane</location>
    </subcellularLocation>
</comment>
<comment type="caution">
    <text evidence="11">The sequence shown here is derived from an EMBL/GenBank/DDBJ whole genome shotgun (WGS) entry which is preliminary data.</text>
</comment>
<evidence type="ECO:0000256" key="1">
    <source>
        <dbReference type="ARBA" id="ARBA00000085"/>
    </source>
</evidence>
<feature type="compositionally biased region" description="Basic and acidic residues" evidence="8">
    <location>
        <begin position="1"/>
        <end position="15"/>
    </location>
</feature>
<sequence>MTDDPERASQPHDDVTSLPRTGASEARRHVGAAGTEQRSALERIITIGQGQADISVALRQVAESLRQQEQESTNSAAEVQALINAARKQLAAVKHLEGVVTAALLKVTTTPIEHISLEVLQGINTTAQEQLANLEQLIAEAQDNTTSAQQVAELDRIGDTVHTALSDLEAAELPEPVTALSSVVDRTVEEIAKLDFDTMFSDLTQAAARLAEGHLEETVPEPRMAEGIALARSLNHIAASMARSREERLHNHRDLEGFAKAAAHDLQEPLRTIGMYASLLRQRYADALDDQGKQFLDVIQDAVKRERTLVHDLLEFARLGAARTHHEVVDARVLVTQVIEEYASLIEATGATITVTSLPMVQADQTEFTQLWRNLIGNALKFRRHDVAPVIQVTMTQEVDSWHFVVTDNGIGFDQQYAERVLGMMEQLQTTLRFEGSGLGLAICRKIVEQAGGQLWVESKLGKGSEFHFTWPA</sequence>
<feature type="region of interest" description="Disordered" evidence="8">
    <location>
        <begin position="1"/>
        <end position="35"/>
    </location>
</feature>
<dbReference type="InterPro" id="IPR003660">
    <property type="entry name" value="HAMP_dom"/>
</dbReference>
<feature type="domain" description="HAMP" evidence="10">
    <location>
        <begin position="202"/>
        <end position="246"/>
    </location>
</feature>
<dbReference type="PANTHER" id="PTHR43304">
    <property type="entry name" value="PHYTOCHROME-LIKE PROTEIN CPH1"/>
    <property type="match status" value="1"/>
</dbReference>
<proteinExistence type="predicted"/>
<gene>
    <name evidence="11" type="ORF">GCM10008955_41710</name>
</gene>
<name>A0ABQ2F3I1_9DEIO</name>